<name>A0A8J1Y232_OWEFU</name>
<proteinExistence type="predicted"/>
<dbReference type="EMBL" id="CAIIXF020000180">
    <property type="protein sequence ID" value="CAH1802932.1"/>
    <property type="molecule type" value="Genomic_DNA"/>
</dbReference>
<evidence type="ECO:0000256" key="1">
    <source>
        <dbReference type="SAM" id="MobiDB-lite"/>
    </source>
</evidence>
<dbReference type="Proteomes" id="UP000749559">
    <property type="component" value="Unassembled WGS sequence"/>
</dbReference>
<organism evidence="2 3">
    <name type="scientific">Owenia fusiformis</name>
    <name type="common">Polychaete worm</name>
    <dbReference type="NCBI Taxonomy" id="6347"/>
    <lineage>
        <taxon>Eukaryota</taxon>
        <taxon>Metazoa</taxon>
        <taxon>Spiralia</taxon>
        <taxon>Lophotrochozoa</taxon>
        <taxon>Annelida</taxon>
        <taxon>Polychaeta</taxon>
        <taxon>Sedentaria</taxon>
        <taxon>Canalipalpata</taxon>
        <taxon>Sabellida</taxon>
        <taxon>Oweniida</taxon>
        <taxon>Oweniidae</taxon>
        <taxon>Owenia</taxon>
    </lineage>
</organism>
<feature type="region of interest" description="Disordered" evidence="1">
    <location>
        <begin position="60"/>
        <end position="107"/>
    </location>
</feature>
<keyword evidence="3" id="KW-1185">Reference proteome</keyword>
<evidence type="ECO:0000313" key="3">
    <source>
        <dbReference type="Proteomes" id="UP000749559"/>
    </source>
</evidence>
<feature type="non-terminal residue" evidence="2">
    <location>
        <position position="1"/>
    </location>
</feature>
<feature type="compositionally biased region" description="Basic and acidic residues" evidence="1">
    <location>
        <begin position="69"/>
        <end position="81"/>
    </location>
</feature>
<comment type="caution">
    <text evidence="2">The sequence shown here is derived from an EMBL/GenBank/DDBJ whole genome shotgun (WGS) entry which is preliminary data.</text>
</comment>
<dbReference type="AlphaFoldDB" id="A0A8J1Y232"/>
<gene>
    <name evidence="2" type="ORF">OFUS_LOCUS26571</name>
</gene>
<accession>A0A8J1Y232</accession>
<feature type="compositionally biased region" description="Polar residues" evidence="1">
    <location>
        <begin position="1"/>
        <end position="12"/>
    </location>
</feature>
<reference evidence="2" key="1">
    <citation type="submission" date="2022-03" db="EMBL/GenBank/DDBJ databases">
        <authorList>
            <person name="Martin C."/>
        </authorList>
    </citation>
    <scope>NUCLEOTIDE SEQUENCE</scope>
</reference>
<sequence length="117" mass="13710">EQNGNYNKPSSRQYRHPIDETQDENGYLKPEHLRYETINDIHISKQSNYDEVLVLPPPIPRTRPCELSNNHDETSEHRAFLESKSPNSHQLQVNKKNKNGRHGGCWKNYQMKLSTGR</sequence>
<protein>
    <submittedName>
        <fullName evidence="2">Uncharacterized protein</fullName>
    </submittedName>
</protein>
<feature type="region of interest" description="Disordered" evidence="1">
    <location>
        <begin position="1"/>
        <end position="27"/>
    </location>
</feature>
<evidence type="ECO:0000313" key="2">
    <source>
        <dbReference type="EMBL" id="CAH1802932.1"/>
    </source>
</evidence>
<feature type="non-terminal residue" evidence="2">
    <location>
        <position position="117"/>
    </location>
</feature>
<feature type="compositionally biased region" description="Polar residues" evidence="1">
    <location>
        <begin position="84"/>
        <end position="94"/>
    </location>
</feature>